<sequence>MEKQTDGLYRAAVNEAAKEPHPEKAVSIGSDSNQPDELPRGGLVAPTEEEMNTLRRVADKIDWSAYMIAIIEMAERFSVNFIQQPLPKGSSTGAGGKNGVSASTGLTTLMQFWCYVTPLMGAYIADEKWGRYKTVSVSVAITLLGHVILVISAIPPVIVHPKGALAALSLAIIIIGIGTGGFKANTSPLVAEQQRHTRPFISQTKSGERVIVDPTLTTSRIYMYFYFFINVGAMIGQISMTWTEKYEGYYLAFTLPTVVFLLCPIVLFLGRHRYHRSPPQGSVLVKAVKLWRYAARGRWSPNPVTLYKNLKADDFWESAKPSNIPDSQRPEWMTFDDKWVDEVRRGFKACSVFTWYPLYWLAYNQIINNLTSQAATMVTNGIPNDVINNLDPLGLIIFIPICDIFVYPGLRKIGIDFSPIKRITAGFFTGSAAMIWAAVVQHYIYKTNPCGEFVSTCLDADQNPVTSSLNVWIQSGSYLLIALSEIFASITGLEYAFTKAPKNMRSLVMALFLFTSAISSAIGEAFNPLSTDPRLVWNYGTMAVLSGIGGALFWLTYRGLDGEDAALDNLGEGYFSSM</sequence>
<accession>A0ACC0ULQ9</accession>
<protein>
    <submittedName>
        <fullName evidence="1">Oligopeptide transporter</fullName>
    </submittedName>
</protein>
<evidence type="ECO:0000313" key="2">
    <source>
        <dbReference type="Proteomes" id="UP001207468"/>
    </source>
</evidence>
<proteinExistence type="predicted"/>
<dbReference type="Proteomes" id="UP001207468">
    <property type="component" value="Unassembled WGS sequence"/>
</dbReference>
<reference evidence="1" key="1">
    <citation type="submission" date="2021-03" db="EMBL/GenBank/DDBJ databases">
        <title>Evolutionary priming and transition to the ectomycorrhizal habit in an iconic lineage of mushroom-forming fungi: is preadaptation a requirement?</title>
        <authorList>
            <consortium name="DOE Joint Genome Institute"/>
            <person name="Looney B.P."/>
            <person name="Miyauchi S."/>
            <person name="Morin E."/>
            <person name="Drula E."/>
            <person name="Courty P.E."/>
            <person name="Chicoki N."/>
            <person name="Fauchery L."/>
            <person name="Kohler A."/>
            <person name="Kuo A."/>
            <person name="LaButti K."/>
            <person name="Pangilinan J."/>
            <person name="Lipzen A."/>
            <person name="Riley R."/>
            <person name="Andreopoulos W."/>
            <person name="He G."/>
            <person name="Johnson J."/>
            <person name="Barry K.W."/>
            <person name="Grigoriev I.V."/>
            <person name="Nagy L."/>
            <person name="Hibbett D."/>
            <person name="Henrissat B."/>
            <person name="Matheny P.B."/>
            <person name="Labbe J."/>
            <person name="Martin A.F."/>
        </authorList>
    </citation>
    <scope>NUCLEOTIDE SEQUENCE</scope>
    <source>
        <strain evidence="1">BPL698</strain>
    </source>
</reference>
<keyword evidence="2" id="KW-1185">Reference proteome</keyword>
<gene>
    <name evidence="1" type="ORF">F5148DRAFT_1273994</name>
</gene>
<dbReference type="EMBL" id="JAGFNK010000014">
    <property type="protein sequence ID" value="KAI9512004.1"/>
    <property type="molecule type" value="Genomic_DNA"/>
</dbReference>
<comment type="caution">
    <text evidence="1">The sequence shown here is derived from an EMBL/GenBank/DDBJ whole genome shotgun (WGS) entry which is preliminary data.</text>
</comment>
<evidence type="ECO:0000313" key="1">
    <source>
        <dbReference type="EMBL" id="KAI9512004.1"/>
    </source>
</evidence>
<organism evidence="1 2">
    <name type="scientific">Russula earlei</name>
    <dbReference type="NCBI Taxonomy" id="71964"/>
    <lineage>
        <taxon>Eukaryota</taxon>
        <taxon>Fungi</taxon>
        <taxon>Dikarya</taxon>
        <taxon>Basidiomycota</taxon>
        <taxon>Agaricomycotina</taxon>
        <taxon>Agaricomycetes</taxon>
        <taxon>Russulales</taxon>
        <taxon>Russulaceae</taxon>
        <taxon>Russula</taxon>
    </lineage>
</organism>
<name>A0ACC0ULQ9_9AGAM</name>